<dbReference type="Gene3D" id="3.40.190.10">
    <property type="entry name" value="Periplasmic binding protein-like II"/>
    <property type="match status" value="2"/>
</dbReference>
<name>A0ABS5ABN3_9PSEU</name>
<dbReference type="InterPro" id="IPR011852">
    <property type="entry name" value="TRAP_TAXI"/>
</dbReference>
<dbReference type="Pfam" id="PF16868">
    <property type="entry name" value="NMT1_3"/>
    <property type="match status" value="1"/>
</dbReference>
<sequence length="320" mass="33751">MPSAARRVLALLLVLAAVLTVGGCSSPLSGVSLTFAAGGKAGVYYQLGTTLAGSLEQDYGANPQVKDTAGSVDALNRLEGGQVDLAFAAADAAVRALDGQQPGRALRALARIHDDYFHVFVREDSRARRLADLRGLRIGVGSETSGTRLIGDRLLAEVRLTAADMTQVPTDLGDSMAQLQNGGLDGFFWSGGLPTKTVVEFTKKVPVRMLDLGDVLPGLLTRYSEVYGSATVPTSTYRPGPAQGPPSGPVTTLLVRNFLLATEALSADVAEALVSALFQGRDRLVAENEVARSLDPRSAIETSPIALHEGALRYYRDSKV</sequence>
<accession>A0ABS5ABN3</accession>
<reference evidence="1 2" key="1">
    <citation type="submission" date="2021-03" db="EMBL/GenBank/DDBJ databases">
        <title>Sequencing the genomes of 1000 actinobacteria strains.</title>
        <authorList>
            <person name="Klenk H.-P."/>
        </authorList>
    </citation>
    <scope>NUCLEOTIDE SEQUENCE [LARGE SCALE GENOMIC DNA]</scope>
    <source>
        <strain evidence="1 2">DSM 44580</strain>
    </source>
</reference>
<dbReference type="PROSITE" id="PS51257">
    <property type="entry name" value="PROKAR_LIPOPROTEIN"/>
    <property type="match status" value="1"/>
</dbReference>
<evidence type="ECO:0000313" key="2">
    <source>
        <dbReference type="Proteomes" id="UP001519363"/>
    </source>
</evidence>
<evidence type="ECO:0000313" key="1">
    <source>
        <dbReference type="EMBL" id="MBP2473697.1"/>
    </source>
</evidence>
<keyword evidence="2" id="KW-1185">Reference proteome</keyword>
<comment type="caution">
    <text evidence="1">The sequence shown here is derived from an EMBL/GenBank/DDBJ whole genome shotgun (WGS) entry which is preliminary data.</text>
</comment>
<protein>
    <submittedName>
        <fullName evidence="1">TRAP transporter TAXI family solute receptor</fullName>
    </submittedName>
</protein>
<gene>
    <name evidence="1" type="ORF">JOF53_002569</name>
</gene>
<organism evidence="1 2">
    <name type="scientific">Crossiella equi</name>
    <dbReference type="NCBI Taxonomy" id="130796"/>
    <lineage>
        <taxon>Bacteria</taxon>
        <taxon>Bacillati</taxon>
        <taxon>Actinomycetota</taxon>
        <taxon>Actinomycetes</taxon>
        <taxon>Pseudonocardiales</taxon>
        <taxon>Pseudonocardiaceae</taxon>
        <taxon>Crossiella</taxon>
    </lineage>
</organism>
<keyword evidence="1" id="KW-0675">Receptor</keyword>
<dbReference type="PANTHER" id="PTHR42941:SF1">
    <property type="entry name" value="SLL1037 PROTEIN"/>
    <property type="match status" value="1"/>
</dbReference>
<dbReference type="EMBL" id="JAGIOO010000001">
    <property type="protein sequence ID" value="MBP2473697.1"/>
    <property type="molecule type" value="Genomic_DNA"/>
</dbReference>
<dbReference type="NCBIfam" id="TIGR02122">
    <property type="entry name" value="TRAP_TAXI"/>
    <property type="match status" value="1"/>
</dbReference>
<proteinExistence type="predicted"/>
<dbReference type="PANTHER" id="PTHR42941">
    <property type="entry name" value="SLL1037 PROTEIN"/>
    <property type="match status" value="1"/>
</dbReference>
<dbReference type="RefSeq" id="WP_249044630.1">
    <property type="nucleotide sequence ID" value="NZ_JAGIOO010000001.1"/>
</dbReference>
<dbReference type="Proteomes" id="UP001519363">
    <property type="component" value="Unassembled WGS sequence"/>
</dbReference>
<dbReference type="SUPFAM" id="SSF53850">
    <property type="entry name" value="Periplasmic binding protein-like II"/>
    <property type="match status" value="1"/>
</dbReference>